<dbReference type="InterPro" id="IPR020814">
    <property type="entry name" value="Ribosomal_S6_plastid/chlpt"/>
</dbReference>
<evidence type="ECO:0000313" key="9">
    <source>
        <dbReference type="Proteomes" id="UP001596116"/>
    </source>
</evidence>
<keyword evidence="9" id="KW-1185">Reference proteome</keyword>
<dbReference type="HAMAP" id="MF_00360">
    <property type="entry name" value="Ribosomal_bS6"/>
    <property type="match status" value="1"/>
</dbReference>
<name>A0ABW1KYY2_9PROT</name>
<accession>A0ABW1KYY2</accession>
<dbReference type="InterPro" id="IPR035980">
    <property type="entry name" value="Ribosomal_bS6_sf"/>
</dbReference>
<protein>
    <recommendedName>
        <fullName evidence="5 6">Small ribosomal subunit protein bS6</fullName>
    </recommendedName>
</protein>
<organism evidence="8 9">
    <name type="scientific">Hyphococcus aureus</name>
    <dbReference type="NCBI Taxonomy" id="2666033"/>
    <lineage>
        <taxon>Bacteria</taxon>
        <taxon>Pseudomonadati</taxon>
        <taxon>Pseudomonadota</taxon>
        <taxon>Alphaproteobacteria</taxon>
        <taxon>Parvularculales</taxon>
        <taxon>Parvularculaceae</taxon>
        <taxon>Hyphococcus</taxon>
    </lineage>
</organism>
<evidence type="ECO:0000313" key="8">
    <source>
        <dbReference type="EMBL" id="MFC6037291.1"/>
    </source>
</evidence>
<evidence type="ECO:0000256" key="5">
    <source>
        <dbReference type="ARBA" id="ARBA00035294"/>
    </source>
</evidence>
<sequence length="140" mass="16300">MPLYEHIFIARQDISPAQVEGLTETLTKVVTDLGGKIAKSEYWGLRNLQYKIRKNRKGHYSLFNIEAPAEAIFELERQEKLNDDVLRALTVRVEEHNEEPSPVLSRRDRNDRGERGDRDRGDRGDRDRGDRGRGDRGDRR</sequence>
<keyword evidence="2 6" id="KW-0689">Ribosomal protein</keyword>
<evidence type="ECO:0000256" key="7">
    <source>
        <dbReference type="SAM" id="MobiDB-lite"/>
    </source>
</evidence>
<evidence type="ECO:0000256" key="3">
    <source>
        <dbReference type="ARBA" id="ARBA00023274"/>
    </source>
</evidence>
<proteinExistence type="inferred from homology"/>
<dbReference type="PANTHER" id="PTHR21011:SF1">
    <property type="entry name" value="SMALL RIBOSOMAL SUBUNIT PROTEIN BS6M"/>
    <property type="match status" value="1"/>
</dbReference>
<reference evidence="8 9" key="1">
    <citation type="submission" date="2024-09" db="EMBL/GenBank/DDBJ databases">
        <authorList>
            <person name="Zhang Z.-H."/>
        </authorList>
    </citation>
    <scope>NUCLEOTIDE SEQUENCE [LARGE SCALE GENOMIC DNA]</scope>
    <source>
        <strain evidence="8 9">HHTR114</strain>
    </source>
</reference>
<comment type="similarity">
    <text evidence="1 6">Belongs to the bacterial ribosomal protein bS6 family.</text>
</comment>
<dbReference type="EMBL" id="JBHPON010000003">
    <property type="protein sequence ID" value="MFC6037291.1"/>
    <property type="molecule type" value="Genomic_DNA"/>
</dbReference>
<evidence type="ECO:0000256" key="6">
    <source>
        <dbReference type="HAMAP-Rule" id="MF_00360"/>
    </source>
</evidence>
<keyword evidence="6" id="KW-0699">rRNA-binding</keyword>
<gene>
    <name evidence="6 8" type="primary">rpsF</name>
    <name evidence="8" type="ORF">ACFMB1_17165</name>
</gene>
<dbReference type="RefSeq" id="WP_379881313.1">
    <property type="nucleotide sequence ID" value="NZ_JBHPON010000003.1"/>
</dbReference>
<keyword evidence="6" id="KW-0694">RNA-binding</keyword>
<evidence type="ECO:0000256" key="1">
    <source>
        <dbReference type="ARBA" id="ARBA00009512"/>
    </source>
</evidence>
<feature type="region of interest" description="Disordered" evidence="7">
    <location>
        <begin position="92"/>
        <end position="140"/>
    </location>
</feature>
<dbReference type="Proteomes" id="UP001596116">
    <property type="component" value="Unassembled WGS sequence"/>
</dbReference>
<dbReference type="InterPro" id="IPR000529">
    <property type="entry name" value="Ribosomal_bS6"/>
</dbReference>
<comment type="caution">
    <text evidence="8">The sequence shown here is derived from an EMBL/GenBank/DDBJ whole genome shotgun (WGS) entry which is preliminary data.</text>
</comment>
<comment type="function">
    <text evidence="4 6">Binds together with bS18 to 16S ribosomal RNA.</text>
</comment>
<evidence type="ECO:0000256" key="2">
    <source>
        <dbReference type="ARBA" id="ARBA00022980"/>
    </source>
</evidence>
<dbReference type="Gene3D" id="3.30.70.60">
    <property type="match status" value="1"/>
</dbReference>
<dbReference type="SUPFAM" id="SSF54995">
    <property type="entry name" value="Ribosomal protein S6"/>
    <property type="match status" value="1"/>
</dbReference>
<dbReference type="InterPro" id="IPR014717">
    <property type="entry name" value="Transl_elong_EF1B/ribsomal_bS6"/>
</dbReference>
<keyword evidence="3 6" id="KW-0687">Ribonucleoprotein</keyword>
<dbReference type="NCBIfam" id="TIGR00166">
    <property type="entry name" value="S6"/>
    <property type="match status" value="1"/>
</dbReference>
<dbReference type="CDD" id="cd00473">
    <property type="entry name" value="bS6"/>
    <property type="match status" value="1"/>
</dbReference>
<evidence type="ECO:0000256" key="4">
    <source>
        <dbReference type="ARBA" id="ARBA00035104"/>
    </source>
</evidence>
<dbReference type="PANTHER" id="PTHR21011">
    <property type="entry name" value="MITOCHONDRIAL 28S RIBOSOMAL PROTEIN S6"/>
    <property type="match status" value="1"/>
</dbReference>
<dbReference type="GO" id="GO:0005840">
    <property type="term" value="C:ribosome"/>
    <property type="evidence" value="ECO:0007669"/>
    <property type="project" value="UniProtKB-KW"/>
</dbReference>
<dbReference type="Pfam" id="PF01250">
    <property type="entry name" value="Ribosomal_S6"/>
    <property type="match status" value="1"/>
</dbReference>